<sequence>MVWPDHLLGLADWAALPEDTSRNYELVDGVLVVSPKSPPRHQRAVWRLAANLDPQLPWVVLTGTEVVIDPAEPSTVRVPDLIAVRESAYRPYEARCAGADVELAVEILSDGSRRTDRVAKFAEYAEIGIPYYWLIDLDSPATLTAYHLVDDHYELVADSSTTTTLDLAGTRVEIDLAALTSARA</sequence>
<dbReference type="OrthoDB" id="9799703at2"/>
<proteinExistence type="predicted"/>
<dbReference type="Gene3D" id="3.90.1570.10">
    <property type="entry name" value="tt1808, chain A"/>
    <property type="match status" value="1"/>
</dbReference>
<keyword evidence="2" id="KW-0540">Nuclease</keyword>
<dbReference type="Pfam" id="PF05685">
    <property type="entry name" value="Uma2"/>
    <property type="match status" value="1"/>
</dbReference>
<comment type="caution">
    <text evidence="2">The sequence shown here is derived from an EMBL/GenBank/DDBJ whole genome shotgun (WGS) entry which is preliminary data.</text>
</comment>
<evidence type="ECO:0000313" key="3">
    <source>
        <dbReference type="Proteomes" id="UP000308349"/>
    </source>
</evidence>
<dbReference type="InterPro" id="IPR011335">
    <property type="entry name" value="Restrct_endonuc-II-like"/>
</dbReference>
<dbReference type="Proteomes" id="UP000308349">
    <property type="component" value="Unassembled WGS sequence"/>
</dbReference>
<evidence type="ECO:0000259" key="1">
    <source>
        <dbReference type="Pfam" id="PF05685"/>
    </source>
</evidence>
<gene>
    <name evidence="2" type="ORF">FEK35_09445</name>
</gene>
<dbReference type="PANTHER" id="PTHR35400">
    <property type="entry name" value="SLR1083 PROTEIN"/>
    <property type="match status" value="1"/>
</dbReference>
<name>A0A5R8PGZ3_9NOCA</name>
<feature type="domain" description="Putative restriction endonuclease" evidence="1">
    <location>
        <begin position="14"/>
        <end position="169"/>
    </location>
</feature>
<dbReference type="PANTHER" id="PTHR35400:SF3">
    <property type="entry name" value="SLL1072 PROTEIN"/>
    <property type="match status" value="1"/>
</dbReference>
<reference evidence="2 3" key="1">
    <citation type="submission" date="2019-05" db="EMBL/GenBank/DDBJ databases">
        <title>Genomes sequences of two Nocardia cyriacigeorgica environmental isolates, type strains Nocardia asteroides ATCC 19247 and Nocardia cyriacigeorgica DSM 44484.</title>
        <authorList>
            <person name="Vautrin F."/>
            <person name="Bergeron E."/>
            <person name="Dubost A."/>
            <person name="Abrouk D."/>
            <person name="Rodriguez Nava V."/>
            <person name="Pujic P."/>
        </authorList>
    </citation>
    <scope>NUCLEOTIDE SEQUENCE [LARGE SCALE GENOMIC DNA]</scope>
    <source>
        <strain evidence="2 3">EML 1456</strain>
    </source>
</reference>
<accession>A0A5R8PGZ3</accession>
<dbReference type="GO" id="GO:0004519">
    <property type="term" value="F:endonuclease activity"/>
    <property type="evidence" value="ECO:0007669"/>
    <property type="project" value="UniProtKB-KW"/>
</dbReference>
<dbReference type="InterPro" id="IPR012296">
    <property type="entry name" value="Nuclease_put_TT1808"/>
</dbReference>
<dbReference type="EMBL" id="VBUU01000006">
    <property type="protein sequence ID" value="TLG14010.1"/>
    <property type="molecule type" value="Genomic_DNA"/>
</dbReference>
<evidence type="ECO:0000313" key="2">
    <source>
        <dbReference type="EMBL" id="TLG14010.1"/>
    </source>
</evidence>
<dbReference type="AlphaFoldDB" id="A0A5R8PGZ3"/>
<keyword evidence="2" id="KW-0378">Hydrolase</keyword>
<keyword evidence="2" id="KW-0255">Endonuclease</keyword>
<dbReference type="CDD" id="cd06260">
    <property type="entry name" value="DUF820-like"/>
    <property type="match status" value="1"/>
</dbReference>
<dbReference type="InterPro" id="IPR008538">
    <property type="entry name" value="Uma2"/>
</dbReference>
<dbReference type="SUPFAM" id="SSF52980">
    <property type="entry name" value="Restriction endonuclease-like"/>
    <property type="match status" value="1"/>
</dbReference>
<protein>
    <submittedName>
        <fullName evidence="2">Uma2 family endonuclease</fullName>
    </submittedName>
</protein>
<organism evidence="2 3">
    <name type="scientific">Nocardia cyriacigeorgica</name>
    <dbReference type="NCBI Taxonomy" id="135487"/>
    <lineage>
        <taxon>Bacteria</taxon>
        <taxon>Bacillati</taxon>
        <taxon>Actinomycetota</taxon>
        <taxon>Actinomycetes</taxon>
        <taxon>Mycobacteriales</taxon>
        <taxon>Nocardiaceae</taxon>
        <taxon>Nocardia</taxon>
    </lineage>
</organism>